<accession>A0ABP0EEY0</accession>
<dbReference type="Pfam" id="PF20843">
    <property type="entry name" value="Rax2_3"/>
    <property type="match status" value="1"/>
</dbReference>
<feature type="domain" description="Rax2-like C-terminal" evidence="4">
    <location>
        <begin position="1005"/>
        <end position="1261"/>
    </location>
</feature>
<keyword evidence="3" id="KW-0732">Signal</keyword>
<name>A0ABP0EEY0_9ASCO</name>
<dbReference type="Proteomes" id="UP001497600">
    <property type="component" value="Chromosome F"/>
</dbReference>
<dbReference type="PANTHER" id="PTHR31778">
    <property type="entry name" value="BUD SITE SELECTION PROTEIN RAX2"/>
    <property type="match status" value="1"/>
</dbReference>
<proteinExistence type="predicted"/>
<evidence type="ECO:0000313" key="8">
    <source>
        <dbReference type="Proteomes" id="UP001497600"/>
    </source>
</evidence>
<dbReference type="Pfam" id="PF20842">
    <property type="entry name" value="Rax2_2"/>
    <property type="match status" value="1"/>
</dbReference>
<keyword evidence="2" id="KW-0472">Membrane</keyword>
<dbReference type="InterPro" id="IPR011043">
    <property type="entry name" value="Gal_Oxase/kelch_b-propeller"/>
</dbReference>
<feature type="signal peptide" evidence="3">
    <location>
        <begin position="1"/>
        <end position="18"/>
    </location>
</feature>
<organism evidence="7 8">
    <name type="scientific">[Candida] anglica</name>
    <dbReference type="NCBI Taxonomy" id="148631"/>
    <lineage>
        <taxon>Eukaryota</taxon>
        <taxon>Fungi</taxon>
        <taxon>Dikarya</taxon>
        <taxon>Ascomycota</taxon>
        <taxon>Saccharomycotina</taxon>
        <taxon>Pichiomycetes</taxon>
        <taxon>Debaryomycetaceae</taxon>
        <taxon>Kurtzmaniella</taxon>
    </lineage>
</organism>
<evidence type="ECO:0000256" key="3">
    <source>
        <dbReference type="SAM" id="SignalP"/>
    </source>
</evidence>
<reference evidence="7 8" key="1">
    <citation type="submission" date="2024-01" db="EMBL/GenBank/DDBJ databases">
        <authorList>
            <consortium name="Genoscope - CEA"/>
            <person name="William W."/>
        </authorList>
    </citation>
    <scope>NUCLEOTIDE SEQUENCE [LARGE SCALE GENOMIC DNA]</scope>
    <source>
        <strain evidence="7 8">29B2s-10</strain>
    </source>
</reference>
<sequence>MYFSKWSTLLGVIASSLADQVVHPELDLSDLGGSVGLLGSFTGISMYNFDNATSFIQAARGNRSRSRPSQNSLYSRDPSNNNINRLATFNGQVDSIYSLDENDNTMLITGNFTEINNSTGVAPIIFNYTSGEATQIFSNDSINGSVRSVLIDKELVYLGGDFKFNNTYGVAVYNITSKQVTTPPFQGFGENSSVNTIVKIFDNAEDNSVDNGSIVFGGEFNTLGLKDLLTHNSTSNNTIPRNMTNTSLITAEQVVSLKHGIFSSVNAASQGTESEMVCPSTAQDWSLGNDEGGQWLVELPDEMKGLTPTKVRLYTPTSGDDGVQLFRIYSYPNNGIMNLSYIDPETNELSYCDAWCPLVTSTQLKNFTSTNKENVDELANDSTFIDKSDGSYATYYDPTSKTKVLGYASNYQEFSFENEVSIDKVGFTILGWYGSKGVFSGFELFSNSITVYGNNTLNEPNCNNADEEENYSSTFGGDWKSVKQISAASISGTDYLVSTIDNESQKVGVTLYPNISYSGNYSIIMTTPGCIQDSSCDLRSIVNVTVYDVEDEILDSQLIYQNNDYDKFDYLFYGHMNGSATSDGQNKIEITYHSPINEGSNNSWIVVDKVIADIVSLDKYYGTNQTNTTSSKYGSNITQLSLNGLFEYSLSNFSSFDEKLVHSNVNNKSIIKSTNTYVGNSSINFLSSKLSSSANVSKLLVHDDSLLIAGDFGVNSTNLNDNLITLKLSQYNSTSNQTEISTSLKKRADGNNTAQLYGASFSNEFNDIVQFNDELVFIGDFNMTGSNLQINNLSNNNESISTASNFAVYNSQNNGQWYGLGNNYTNAQFNDFANITVNDVEFFVFAGDSQKLIWDNTNSKWVTNTIDYTLNISQSLSVAGDKQIVLGDGFSIMDLYSIDQARISGNNTLSSMNFSINGFFNSIESSYYVNDSISVVGGRFNTSTAQNVAILNNNDGSLQGLNGNLTILRNTTVQSLYAGSDTDYLFIGVNGSATAGGVSHTAGVIIYDLTKESFTSFQPAELATSDQSSIQVNSLALHDTDMKLLVGGAFSMAGSLECNGLCIYDISNTRWIQPTTNGSLEGTVNDMIFITTDSVLLAGNLGLGNENSSFVSYDFESSSFAVQDSLNTLNSTVTKFIKVDNNGNFGGRFLAYGPGYISGYDGSKWTRIDDGIDYSSMAVFTDFKLLTLKDKNSNNTQTYFDSSRILIVTGAFTLKNYGLVNAALYDGTTWIPYSYTNIRRSNRLGLVKSILVNDLYAFKSSEALKKLSKFMSKGKVVGISLACAIGSTAFLSLLYLIPYFALFRKSKNDVSDQRIQENEMMGAVNPEDLIHEIDLQKK</sequence>
<evidence type="ECO:0000313" key="7">
    <source>
        <dbReference type="EMBL" id="CAK7912344.1"/>
    </source>
</evidence>
<evidence type="ECO:0000256" key="2">
    <source>
        <dbReference type="SAM" id="Phobius"/>
    </source>
</evidence>
<dbReference type="InterPro" id="IPR048266">
    <property type="entry name" value="Rax2-like_second"/>
</dbReference>
<keyword evidence="2" id="KW-1133">Transmembrane helix</keyword>
<dbReference type="SUPFAM" id="SSF50965">
    <property type="entry name" value="Galactose oxidase, central domain"/>
    <property type="match status" value="2"/>
</dbReference>
<evidence type="ECO:0000259" key="5">
    <source>
        <dbReference type="Pfam" id="PF20842"/>
    </source>
</evidence>
<feature type="chain" id="PRO_5046770327" evidence="3">
    <location>
        <begin position="19"/>
        <end position="1338"/>
    </location>
</feature>
<feature type="domain" description="Rax2-like second" evidence="5">
    <location>
        <begin position="250"/>
        <end position="438"/>
    </location>
</feature>
<feature type="region of interest" description="Disordered" evidence="1">
    <location>
        <begin position="60"/>
        <end position="79"/>
    </location>
</feature>
<dbReference type="InterPro" id="IPR048265">
    <property type="entry name" value="Rax2-like_third"/>
</dbReference>
<feature type="transmembrane region" description="Helical" evidence="2">
    <location>
        <begin position="1276"/>
        <end position="1297"/>
    </location>
</feature>
<keyword evidence="8" id="KW-1185">Reference proteome</keyword>
<dbReference type="Pfam" id="PF12768">
    <property type="entry name" value="Rax2"/>
    <property type="match status" value="1"/>
</dbReference>
<feature type="domain" description="Rax2-like third" evidence="6">
    <location>
        <begin position="451"/>
        <end position="614"/>
    </location>
</feature>
<dbReference type="EMBL" id="OZ004258">
    <property type="protein sequence ID" value="CAK7912344.1"/>
    <property type="molecule type" value="Genomic_DNA"/>
</dbReference>
<feature type="compositionally biased region" description="Polar residues" evidence="1">
    <location>
        <begin position="67"/>
        <end position="79"/>
    </location>
</feature>
<gene>
    <name evidence="7" type="primary">RAX2</name>
    <name evidence="7" type="ORF">CAAN4_F06546</name>
</gene>
<dbReference type="PANTHER" id="PTHR31778:SF2">
    <property type="entry name" value="BUD SITE SELECTION PROTEIN RAX2"/>
    <property type="match status" value="1"/>
</dbReference>
<evidence type="ECO:0000259" key="6">
    <source>
        <dbReference type="Pfam" id="PF20843"/>
    </source>
</evidence>
<keyword evidence="2" id="KW-0812">Transmembrane</keyword>
<dbReference type="InterPro" id="IPR024982">
    <property type="entry name" value="Rax2-like_C"/>
</dbReference>
<protein>
    <submittedName>
        <fullName evidence="7">Bud site selection protein Rax2p</fullName>
    </submittedName>
</protein>
<evidence type="ECO:0000256" key="1">
    <source>
        <dbReference type="SAM" id="MobiDB-lite"/>
    </source>
</evidence>
<evidence type="ECO:0000259" key="4">
    <source>
        <dbReference type="Pfam" id="PF12768"/>
    </source>
</evidence>